<dbReference type="SUPFAM" id="SSF55781">
    <property type="entry name" value="GAF domain-like"/>
    <property type="match status" value="1"/>
</dbReference>
<dbReference type="Gene3D" id="3.30.450.40">
    <property type="match status" value="1"/>
</dbReference>
<comment type="caution">
    <text evidence="5">The sequence shown here is derived from an EMBL/GenBank/DDBJ whole genome shotgun (WGS) entry which is preliminary data.</text>
</comment>
<dbReference type="OrthoDB" id="9812358at2"/>
<sequence length="350" mass="40021">MINKKKFTERIFDPNQLSGLDEDHYIQLPVDFIHDLSKAASLQDLLDKIAFWISHVFDADRVSITLQENEEYLKLYSISGNQAIPIDFKIPIKQTFVGRTFATAKLIICDDLSQSDELDCQMLTQHGMGTCMDAPMIHNDICIGTLNVADERKYYYSEQQAILLQCLANWLAMNIKLHLQFQEMEVLASTDELTGAFNRRVFIQESNQTMLQFFKSNIPFSIGILDIDHFKTLNDCYGHKAGDYVLKLMSEHIQKVLRANDFLARIGGEEFAIILPACLSTEAVQVFKRILATIEMMQIHYDDNIICFTVSIGVAEVKKHDADIEGVFKRADKALYRAKKLGRNQIYLAE</sequence>
<comment type="catalytic activity">
    <reaction evidence="3">
        <text>2 GTP = 3',3'-c-di-GMP + 2 diphosphate</text>
        <dbReference type="Rhea" id="RHEA:24898"/>
        <dbReference type="ChEBI" id="CHEBI:33019"/>
        <dbReference type="ChEBI" id="CHEBI:37565"/>
        <dbReference type="ChEBI" id="CHEBI:58805"/>
        <dbReference type="EC" id="2.7.7.65"/>
    </reaction>
</comment>
<dbReference type="InterPro" id="IPR029787">
    <property type="entry name" value="Nucleotide_cyclase"/>
</dbReference>
<dbReference type="SMART" id="SM00065">
    <property type="entry name" value="GAF"/>
    <property type="match status" value="1"/>
</dbReference>
<evidence type="ECO:0000313" key="6">
    <source>
        <dbReference type="Proteomes" id="UP000280405"/>
    </source>
</evidence>
<evidence type="ECO:0000256" key="2">
    <source>
        <dbReference type="ARBA" id="ARBA00012528"/>
    </source>
</evidence>
<protein>
    <recommendedName>
        <fullName evidence="2">diguanylate cyclase</fullName>
        <ecNumber evidence="2">2.7.7.65</ecNumber>
    </recommendedName>
</protein>
<evidence type="ECO:0000256" key="1">
    <source>
        <dbReference type="ARBA" id="ARBA00001946"/>
    </source>
</evidence>
<reference evidence="5 6" key="1">
    <citation type="submission" date="2018-09" db="EMBL/GenBank/DDBJ databases">
        <title>The draft genome of Acinetobacter spp. strains.</title>
        <authorList>
            <person name="Qin J."/>
            <person name="Feng Y."/>
            <person name="Zong Z."/>
        </authorList>
    </citation>
    <scope>NUCLEOTIDE SEQUENCE [LARGE SCALE GENOMIC DNA]</scope>
    <source>
        <strain evidence="5 6">WCHAc060115</strain>
    </source>
</reference>
<accession>A0A3A8F875</accession>
<dbReference type="PANTHER" id="PTHR45138:SF9">
    <property type="entry name" value="DIGUANYLATE CYCLASE DGCM-RELATED"/>
    <property type="match status" value="1"/>
</dbReference>
<dbReference type="EC" id="2.7.7.65" evidence="2"/>
<dbReference type="EMBL" id="RAXT01000033">
    <property type="protein sequence ID" value="RKG36843.1"/>
    <property type="molecule type" value="Genomic_DNA"/>
</dbReference>
<dbReference type="SUPFAM" id="SSF55073">
    <property type="entry name" value="Nucleotide cyclase"/>
    <property type="match status" value="1"/>
</dbReference>
<dbReference type="InterPro" id="IPR043128">
    <property type="entry name" value="Rev_trsase/Diguanyl_cyclase"/>
</dbReference>
<dbReference type="NCBIfam" id="TIGR00254">
    <property type="entry name" value="GGDEF"/>
    <property type="match status" value="1"/>
</dbReference>
<dbReference type="Gene3D" id="3.30.70.270">
    <property type="match status" value="1"/>
</dbReference>
<dbReference type="AlphaFoldDB" id="A0A3A8F875"/>
<dbReference type="FunFam" id="3.30.70.270:FF:000001">
    <property type="entry name" value="Diguanylate cyclase domain protein"/>
    <property type="match status" value="1"/>
</dbReference>
<dbReference type="PANTHER" id="PTHR45138">
    <property type="entry name" value="REGULATORY COMPONENTS OF SENSORY TRANSDUCTION SYSTEM"/>
    <property type="match status" value="1"/>
</dbReference>
<comment type="cofactor">
    <cofactor evidence="1">
        <name>Mg(2+)</name>
        <dbReference type="ChEBI" id="CHEBI:18420"/>
    </cofactor>
</comment>
<dbReference type="Pfam" id="PF00990">
    <property type="entry name" value="GGDEF"/>
    <property type="match status" value="1"/>
</dbReference>
<dbReference type="SMART" id="SM00267">
    <property type="entry name" value="GGDEF"/>
    <property type="match status" value="1"/>
</dbReference>
<proteinExistence type="predicted"/>
<dbReference type="InterPro" id="IPR050469">
    <property type="entry name" value="Diguanylate_Cyclase"/>
</dbReference>
<dbReference type="PROSITE" id="PS50887">
    <property type="entry name" value="GGDEF"/>
    <property type="match status" value="1"/>
</dbReference>
<name>A0A3A8F875_9GAMM</name>
<evidence type="ECO:0000256" key="3">
    <source>
        <dbReference type="ARBA" id="ARBA00034247"/>
    </source>
</evidence>
<feature type="domain" description="GGDEF" evidence="4">
    <location>
        <begin position="218"/>
        <end position="350"/>
    </location>
</feature>
<dbReference type="InterPro" id="IPR003018">
    <property type="entry name" value="GAF"/>
</dbReference>
<evidence type="ECO:0000313" key="5">
    <source>
        <dbReference type="EMBL" id="RKG36843.1"/>
    </source>
</evidence>
<dbReference type="Pfam" id="PF01590">
    <property type="entry name" value="GAF"/>
    <property type="match status" value="1"/>
</dbReference>
<dbReference type="CDD" id="cd01949">
    <property type="entry name" value="GGDEF"/>
    <property type="match status" value="1"/>
</dbReference>
<evidence type="ECO:0000259" key="4">
    <source>
        <dbReference type="PROSITE" id="PS50887"/>
    </source>
</evidence>
<dbReference type="Proteomes" id="UP000280405">
    <property type="component" value="Unassembled WGS sequence"/>
</dbReference>
<dbReference type="InterPro" id="IPR029016">
    <property type="entry name" value="GAF-like_dom_sf"/>
</dbReference>
<dbReference type="GO" id="GO:0052621">
    <property type="term" value="F:diguanylate cyclase activity"/>
    <property type="evidence" value="ECO:0007669"/>
    <property type="project" value="UniProtKB-EC"/>
</dbReference>
<dbReference type="InterPro" id="IPR000160">
    <property type="entry name" value="GGDEF_dom"/>
</dbReference>
<keyword evidence="6" id="KW-1185">Reference proteome</keyword>
<organism evidence="5 6">
    <name type="scientific">Acinetobacter rongchengensis</name>
    <dbReference type="NCBI Taxonomy" id="2419601"/>
    <lineage>
        <taxon>Bacteria</taxon>
        <taxon>Pseudomonadati</taxon>
        <taxon>Pseudomonadota</taxon>
        <taxon>Gammaproteobacteria</taxon>
        <taxon>Moraxellales</taxon>
        <taxon>Moraxellaceae</taxon>
        <taxon>Acinetobacter</taxon>
    </lineage>
</organism>
<gene>
    <name evidence="5" type="ORF">D7V20_13250</name>
</gene>
<dbReference type="RefSeq" id="WP_120384674.1">
    <property type="nucleotide sequence ID" value="NZ_RAXT01000033.1"/>
</dbReference>